<name>A0ABV9QUH1_9GAMM</name>
<keyword evidence="5" id="KW-1185">Reference proteome</keyword>
<reference evidence="5" key="1">
    <citation type="journal article" date="2019" name="Int. J. Syst. Evol. Microbiol.">
        <title>The Global Catalogue of Microorganisms (GCM) 10K type strain sequencing project: providing services to taxonomists for standard genome sequencing and annotation.</title>
        <authorList>
            <consortium name="The Broad Institute Genomics Platform"/>
            <consortium name="The Broad Institute Genome Sequencing Center for Infectious Disease"/>
            <person name="Wu L."/>
            <person name="Ma J."/>
        </authorList>
    </citation>
    <scope>NUCLEOTIDE SEQUENCE [LARGE SCALE GENOMIC DNA]</scope>
    <source>
        <strain evidence="5">CCUG 30340</strain>
    </source>
</reference>
<dbReference type="InterPro" id="IPR012338">
    <property type="entry name" value="Beta-lactam/transpept-like"/>
</dbReference>
<feature type="signal peptide" evidence="2">
    <location>
        <begin position="1"/>
        <end position="24"/>
    </location>
</feature>
<dbReference type="InterPro" id="IPR001466">
    <property type="entry name" value="Beta-lactam-related"/>
</dbReference>
<dbReference type="GO" id="GO:0016787">
    <property type="term" value="F:hydrolase activity"/>
    <property type="evidence" value="ECO:0007669"/>
    <property type="project" value="UniProtKB-KW"/>
</dbReference>
<dbReference type="EMBL" id="JBHSHD010000003">
    <property type="protein sequence ID" value="MFC4819229.1"/>
    <property type="molecule type" value="Genomic_DNA"/>
</dbReference>
<dbReference type="RefSeq" id="WP_380018983.1">
    <property type="nucleotide sequence ID" value="NZ_JBHSHD010000003.1"/>
</dbReference>
<dbReference type="InterPro" id="IPR050491">
    <property type="entry name" value="AmpC-like"/>
</dbReference>
<dbReference type="PANTHER" id="PTHR46825:SF12">
    <property type="entry name" value="PENICILLIN-BINDING PROTEIN 4"/>
    <property type="match status" value="1"/>
</dbReference>
<evidence type="ECO:0000259" key="3">
    <source>
        <dbReference type="Pfam" id="PF00144"/>
    </source>
</evidence>
<dbReference type="Proteomes" id="UP001595886">
    <property type="component" value="Unassembled WGS sequence"/>
</dbReference>
<protein>
    <submittedName>
        <fullName evidence="4">Serine hydrolase domain-containing protein</fullName>
        <ecNumber evidence="4">3.-.-.-</ecNumber>
    </submittedName>
</protein>
<evidence type="ECO:0000256" key="1">
    <source>
        <dbReference type="SAM" id="MobiDB-lite"/>
    </source>
</evidence>
<evidence type="ECO:0000313" key="5">
    <source>
        <dbReference type="Proteomes" id="UP001595886"/>
    </source>
</evidence>
<dbReference type="SUPFAM" id="SSF56601">
    <property type="entry name" value="beta-lactamase/transpeptidase-like"/>
    <property type="match status" value="1"/>
</dbReference>
<proteinExistence type="predicted"/>
<dbReference type="Gene3D" id="3.40.710.10">
    <property type="entry name" value="DD-peptidase/beta-lactamase superfamily"/>
    <property type="match status" value="1"/>
</dbReference>
<dbReference type="EC" id="3.-.-.-" evidence="4"/>
<keyword evidence="4" id="KW-0378">Hydrolase</keyword>
<dbReference type="PROSITE" id="PS00146">
    <property type="entry name" value="BETA_LACTAMASE_A"/>
    <property type="match status" value="1"/>
</dbReference>
<feature type="domain" description="Beta-lactamase-related" evidence="3">
    <location>
        <begin position="58"/>
        <end position="380"/>
    </location>
</feature>
<feature type="region of interest" description="Disordered" evidence="1">
    <location>
        <begin position="247"/>
        <end position="269"/>
    </location>
</feature>
<dbReference type="InterPro" id="IPR023650">
    <property type="entry name" value="Beta-lactam_class-A_AS"/>
</dbReference>
<accession>A0ABV9QUH1</accession>
<feature type="chain" id="PRO_5045338070" evidence="2">
    <location>
        <begin position="25"/>
        <end position="507"/>
    </location>
</feature>
<evidence type="ECO:0000313" key="4">
    <source>
        <dbReference type="EMBL" id="MFC4819229.1"/>
    </source>
</evidence>
<gene>
    <name evidence="4" type="ORF">ACFO6Q_02775</name>
</gene>
<organism evidence="4 5">
    <name type="scientific">Dokdonella ginsengisoli</name>
    <dbReference type="NCBI Taxonomy" id="363846"/>
    <lineage>
        <taxon>Bacteria</taxon>
        <taxon>Pseudomonadati</taxon>
        <taxon>Pseudomonadota</taxon>
        <taxon>Gammaproteobacteria</taxon>
        <taxon>Lysobacterales</taxon>
        <taxon>Rhodanobacteraceae</taxon>
        <taxon>Dokdonella</taxon>
    </lineage>
</organism>
<dbReference type="PANTHER" id="PTHR46825">
    <property type="entry name" value="D-ALANYL-D-ALANINE-CARBOXYPEPTIDASE/ENDOPEPTIDASE AMPH"/>
    <property type="match status" value="1"/>
</dbReference>
<dbReference type="Pfam" id="PF00144">
    <property type="entry name" value="Beta-lactamase"/>
    <property type="match status" value="1"/>
</dbReference>
<evidence type="ECO:0000256" key="2">
    <source>
        <dbReference type="SAM" id="SignalP"/>
    </source>
</evidence>
<keyword evidence="2" id="KW-0732">Signal</keyword>
<sequence length="507" mass="54828">MQTIRLHSLAAAFALLVAIAPARATDDAGSAQTSRGFERALRPSVLRADQPAPAWSLSERMRHYGVPGVAVAVLRDGEVVHAAGYGLREAGTVEKVDADTLFSVGSVSKVVAAGATLRLVSQGRLDLDRDVGAYLRSWKIPRFGGDPAPKVTLRMLLSHTAGFNVHGFEDFQPGATVPDALQTLDGKAPAKHEPVRLVHPPGERLDYSGGGVTVEQLVLTDATGRPFESLAREAVFDPLHMSRSTFESPLPATRGNIAKAHGPDGRPRAQPRGWETFPELAASGLWTCANDLALYVRALIRSYRGSGDFLPRALAREMMTEVSPSEHGLGPRLAGTAQRRVFHHGGANDSYRAFIEGNLYSGDGVVILTNGARGDDLAGEIRNAVADAWGWPTQRPLRTIPIVPDDPQAARDAGTYVFDDGIPQAWQKRLNEAPRELRVEAAQGRLTGYWSGNSKPVELLPLAPNRYTSPDWESLQIEFHRDAHGTTSALSLDNGVSRAYYRRKAAP</sequence>
<comment type="caution">
    <text evidence="4">The sequence shown here is derived from an EMBL/GenBank/DDBJ whole genome shotgun (WGS) entry which is preliminary data.</text>
</comment>